<feature type="region of interest" description="Disordered" evidence="1">
    <location>
        <begin position="1"/>
        <end position="133"/>
    </location>
</feature>
<name>A0ABD1I3P9_SALDI</name>
<reference evidence="2 3" key="1">
    <citation type="submission" date="2024-06" db="EMBL/GenBank/DDBJ databases">
        <title>A chromosome level genome sequence of Diviner's sage (Salvia divinorum).</title>
        <authorList>
            <person name="Ford S.A."/>
            <person name="Ro D.-K."/>
            <person name="Ness R.W."/>
            <person name="Phillips M.A."/>
        </authorList>
    </citation>
    <scope>NUCLEOTIDE SEQUENCE [LARGE SCALE GENOMIC DNA]</scope>
    <source>
        <strain evidence="2">SAF-2024a</strain>
        <tissue evidence="2">Leaf</tissue>
    </source>
</reference>
<feature type="compositionally biased region" description="Pro residues" evidence="1">
    <location>
        <begin position="98"/>
        <end position="108"/>
    </location>
</feature>
<dbReference type="EMBL" id="JBEAFC010000003">
    <property type="protein sequence ID" value="KAL1561941.1"/>
    <property type="molecule type" value="Genomic_DNA"/>
</dbReference>
<dbReference type="Proteomes" id="UP001567538">
    <property type="component" value="Unassembled WGS sequence"/>
</dbReference>
<gene>
    <name evidence="2" type="ORF">AAHA92_04576</name>
</gene>
<protein>
    <submittedName>
        <fullName evidence="2">Glutathione S-transferase T3-like</fullName>
    </submittedName>
</protein>
<evidence type="ECO:0000313" key="2">
    <source>
        <dbReference type="EMBL" id="KAL1561941.1"/>
    </source>
</evidence>
<feature type="region of interest" description="Disordered" evidence="1">
    <location>
        <begin position="268"/>
        <end position="333"/>
    </location>
</feature>
<comment type="caution">
    <text evidence="2">The sequence shown here is derived from an EMBL/GenBank/DDBJ whole genome shotgun (WGS) entry which is preliminary data.</text>
</comment>
<proteinExistence type="predicted"/>
<dbReference type="PANTHER" id="PTHR45023">
    <property type="match status" value="1"/>
</dbReference>
<keyword evidence="3" id="KW-1185">Reference proteome</keyword>
<feature type="compositionally biased region" description="Polar residues" evidence="1">
    <location>
        <begin position="83"/>
        <end position="97"/>
    </location>
</feature>
<evidence type="ECO:0000313" key="3">
    <source>
        <dbReference type="Proteomes" id="UP001567538"/>
    </source>
</evidence>
<organism evidence="2 3">
    <name type="scientific">Salvia divinorum</name>
    <name type="common">Maria pastora</name>
    <name type="synonym">Diviner's sage</name>
    <dbReference type="NCBI Taxonomy" id="28513"/>
    <lineage>
        <taxon>Eukaryota</taxon>
        <taxon>Viridiplantae</taxon>
        <taxon>Streptophyta</taxon>
        <taxon>Embryophyta</taxon>
        <taxon>Tracheophyta</taxon>
        <taxon>Spermatophyta</taxon>
        <taxon>Magnoliopsida</taxon>
        <taxon>eudicotyledons</taxon>
        <taxon>Gunneridae</taxon>
        <taxon>Pentapetalae</taxon>
        <taxon>asterids</taxon>
        <taxon>lamiids</taxon>
        <taxon>Lamiales</taxon>
        <taxon>Lamiaceae</taxon>
        <taxon>Nepetoideae</taxon>
        <taxon>Mentheae</taxon>
        <taxon>Salviinae</taxon>
        <taxon>Salvia</taxon>
        <taxon>Salvia subgen. Calosphace</taxon>
    </lineage>
</organism>
<dbReference type="AlphaFoldDB" id="A0ABD1I3P9"/>
<dbReference type="PANTHER" id="PTHR45023:SF4">
    <property type="entry name" value="GLYCINE-RICH PROTEIN-RELATED"/>
    <property type="match status" value="1"/>
</dbReference>
<accession>A0ABD1I3P9</accession>
<evidence type="ECO:0000256" key="1">
    <source>
        <dbReference type="SAM" id="MobiDB-lite"/>
    </source>
</evidence>
<sequence>MNPGGYPNPTNPDGMPMFPGGSPMYRGGPRPPLPPPYAAAWQNFCLNQGLDPNYGDEVYRPNMVGTPGSGESNIDPNTEYDPTFNTDSYELSDMEPSSSPPEQTPAPQPRKKGKAKAVETSTPAPEDDKRRQNYSLEESMLLARCWIDISEDPIYSNNQKVVKYWGRIAERYNSLRTTGSKKRSDEQLRKHWDRMKREIAKFSAEYTNSVRMWGSGESMEDIRDKAMKAYAQRWGEFKHYEIWLIVKDLPKFQAGVVMASGPKRTKINTDGSYTSSGGGDAVNLNEEPINEPTEESCGTPVSTDRRRPIGIKAAKRKGKAKATTSEPEVVTPIPQDPQLTSLVRVAAQRALVDTHNALVASQNPAEREYLQGLIKQLKGQLGLK</sequence>